<name>A0A1A8MPW8_9TELE</name>
<reference evidence="1" key="2">
    <citation type="submission" date="2016-06" db="EMBL/GenBank/DDBJ databases">
        <title>The genome of a short-lived fish provides insights into sex chromosome evolution and the genetic control of aging.</title>
        <authorList>
            <person name="Reichwald K."/>
            <person name="Felder M."/>
            <person name="Petzold A."/>
            <person name="Koch P."/>
            <person name="Groth M."/>
            <person name="Platzer M."/>
        </authorList>
    </citation>
    <scope>NUCLEOTIDE SEQUENCE</scope>
    <source>
        <tissue evidence="1">Brain</tissue>
    </source>
</reference>
<feature type="non-terminal residue" evidence="1">
    <location>
        <position position="143"/>
    </location>
</feature>
<accession>A0A1A8MPW8</accession>
<evidence type="ECO:0000313" key="1">
    <source>
        <dbReference type="EMBL" id="SBR58489.1"/>
    </source>
</evidence>
<sequence length="143" mass="15890">SRDSVVLVCRAPGGSPGVLFMLYRNTEKVDSQDLLSAAEQVHFTVRMEEWDSAADRCVAFALHGFSSVSRCRFSLYLSDNEHQVTECHAKVIQHQVAFPVPVQDAPLASYQCRYSVLLGRNWRNSDRSLPVAVTRGIPPPSSP</sequence>
<proteinExistence type="predicted"/>
<gene>
    <name evidence="1" type="primary">SI:CH211-150O23.3</name>
</gene>
<dbReference type="EMBL" id="HAEF01017330">
    <property type="protein sequence ID" value="SBR58489.1"/>
    <property type="molecule type" value="Transcribed_RNA"/>
</dbReference>
<organism evidence="1">
    <name type="scientific">Nothobranchius pienaari</name>
    <dbReference type="NCBI Taxonomy" id="704102"/>
    <lineage>
        <taxon>Eukaryota</taxon>
        <taxon>Metazoa</taxon>
        <taxon>Chordata</taxon>
        <taxon>Craniata</taxon>
        <taxon>Vertebrata</taxon>
        <taxon>Euteleostomi</taxon>
        <taxon>Actinopterygii</taxon>
        <taxon>Neopterygii</taxon>
        <taxon>Teleostei</taxon>
        <taxon>Neoteleostei</taxon>
        <taxon>Acanthomorphata</taxon>
        <taxon>Ovalentaria</taxon>
        <taxon>Atherinomorphae</taxon>
        <taxon>Cyprinodontiformes</taxon>
        <taxon>Nothobranchiidae</taxon>
        <taxon>Nothobranchius</taxon>
    </lineage>
</organism>
<dbReference type="AlphaFoldDB" id="A0A1A8MPW8"/>
<reference evidence="1" key="1">
    <citation type="submission" date="2016-05" db="EMBL/GenBank/DDBJ databases">
        <authorList>
            <person name="Lavstsen T."/>
            <person name="Jespersen J.S."/>
        </authorList>
    </citation>
    <scope>NUCLEOTIDE SEQUENCE</scope>
    <source>
        <tissue evidence="1">Brain</tissue>
    </source>
</reference>
<feature type="non-terminal residue" evidence="1">
    <location>
        <position position="1"/>
    </location>
</feature>
<protein>
    <submittedName>
        <fullName evidence="1">Si:ch211-150o23.3</fullName>
    </submittedName>
</protein>